<protein>
    <submittedName>
        <fullName evidence="3">DotA/TraY family protein</fullName>
    </submittedName>
</protein>
<dbReference type="Proteomes" id="UP001516351">
    <property type="component" value="Unassembled WGS sequence"/>
</dbReference>
<keyword evidence="2" id="KW-0812">Transmembrane</keyword>
<reference evidence="3 4" key="1">
    <citation type="submission" date="2020-06" db="EMBL/GenBank/DDBJ databases">
        <title>Synonyms of Asaia species.</title>
        <authorList>
            <person name="Sombolestani A."/>
        </authorList>
    </citation>
    <scope>NUCLEOTIDE SEQUENCE [LARGE SCALE GENOMIC DNA]</scope>
    <source>
        <strain evidence="3 4">LMG 27047</strain>
    </source>
</reference>
<name>A0ABX2P866_9PROT</name>
<evidence type="ECO:0000313" key="3">
    <source>
        <dbReference type="EMBL" id="NVN48145.1"/>
    </source>
</evidence>
<evidence type="ECO:0000256" key="2">
    <source>
        <dbReference type="SAM" id="Phobius"/>
    </source>
</evidence>
<keyword evidence="4" id="KW-1185">Reference proteome</keyword>
<sequence>MVSCPDFAFGQSTTEEINWGSLDPGSDWSATVLDGLFPSSGTTGTVIGSLLGYLSALITSLATLYLFYASIMQVHRTAESGKLRSAHFSAWAPVRIPWALMLLLPVDNGYSLGQDLVLRWARLSLGIAVHGNAIVDNKIGPEALPLATPIMPGTQSIVLAVMESELCRALINQASNTATQGTTQLVPEPKFVSNGVQVSVNWALAEGDGAGSNVCGSLSLEIPITYAQASTTLRNPVGAIDWSHYAAARQDSLQKLVQNVRAPMEQIAANLWATRQMSALRAMDAVLTSNTATYRDSITREASAEIAQMRKAYDKSDKSGKGSGMTAMSGLGWIGLGAYYLQIAKLNGDVLSLAALSPDVEKPSWEGMGGALHQDLGGMIEAIHRYEAIENSRAWLADDKAAPDTVPSLYPDTAIQSNTPADPYSLLTKVIKAVGINRRLLAGAMNYAAPSSGSGANDPTAGLIGLGHLLMHTGLGVIAASAIAANPTADIAAAAGEALTGNFAGAAGTLAMTPFAGVVKSLLGPIFAAAAGLIVPGIGLAFILPMMPYFYWIAGVAGWYLIVIEAVIGVPFWALAHLTFAGDGIHGRGIRGYEILFSILFRPLLMIAGFMVSYPLFQIVSWLLLKTFTIAAAFVFDAGYLVTNLIGVIVLTSLFVSAEIAWAGVCFRMINIIPHHVVALANMTSIGRLNSDEITGKTSIEGQRDIAKKSGELARDMAHGLGGEKGEKQIDSHKPQELDSTTKALLNGSGPIGE</sequence>
<dbReference type="EMBL" id="JABXXV010000010">
    <property type="protein sequence ID" value="NVN48145.1"/>
    <property type="molecule type" value="Genomic_DNA"/>
</dbReference>
<accession>A0ABX2P866</accession>
<dbReference type="NCBIfam" id="TIGR04346">
    <property type="entry name" value="DotA_TraY"/>
    <property type="match status" value="1"/>
</dbReference>
<feature type="transmembrane region" description="Helical" evidence="2">
    <location>
        <begin position="619"/>
        <end position="638"/>
    </location>
</feature>
<organism evidence="3 4">
    <name type="scientific">Asaia spathodeae</name>
    <dbReference type="NCBI Taxonomy" id="657016"/>
    <lineage>
        <taxon>Bacteria</taxon>
        <taxon>Pseudomonadati</taxon>
        <taxon>Pseudomonadota</taxon>
        <taxon>Alphaproteobacteria</taxon>
        <taxon>Acetobacterales</taxon>
        <taxon>Acetobacteraceae</taxon>
        <taxon>Asaia</taxon>
    </lineage>
</organism>
<feature type="region of interest" description="Disordered" evidence="1">
    <location>
        <begin position="718"/>
        <end position="754"/>
    </location>
</feature>
<feature type="transmembrane region" description="Helical" evidence="2">
    <location>
        <begin position="522"/>
        <end position="543"/>
    </location>
</feature>
<feature type="transmembrane region" description="Helical" evidence="2">
    <location>
        <begin position="645"/>
        <end position="665"/>
    </location>
</feature>
<keyword evidence="2" id="KW-1133">Transmembrane helix</keyword>
<proteinExistence type="predicted"/>
<evidence type="ECO:0000256" key="1">
    <source>
        <dbReference type="SAM" id="MobiDB-lite"/>
    </source>
</evidence>
<evidence type="ECO:0000313" key="4">
    <source>
        <dbReference type="Proteomes" id="UP001516351"/>
    </source>
</evidence>
<feature type="compositionally biased region" description="Basic and acidic residues" evidence="1">
    <location>
        <begin position="718"/>
        <end position="737"/>
    </location>
</feature>
<keyword evidence="2" id="KW-0472">Membrane</keyword>
<dbReference type="RefSeq" id="WP_267312091.1">
    <property type="nucleotide sequence ID" value="NZ_JABXXU010000010.1"/>
</dbReference>
<feature type="transmembrane region" description="Helical" evidence="2">
    <location>
        <begin position="549"/>
        <end position="574"/>
    </location>
</feature>
<gene>
    <name evidence="3" type="ORF">HW542_15200</name>
</gene>
<feature type="transmembrane region" description="Helical" evidence="2">
    <location>
        <begin position="595"/>
        <end position="613"/>
    </location>
</feature>
<comment type="caution">
    <text evidence="3">The sequence shown here is derived from an EMBL/GenBank/DDBJ whole genome shotgun (WGS) entry which is preliminary data.</text>
</comment>
<dbReference type="InterPro" id="IPR027628">
    <property type="entry name" value="DotA_TraY"/>
</dbReference>
<feature type="transmembrane region" description="Helical" evidence="2">
    <location>
        <begin position="46"/>
        <end position="68"/>
    </location>
</feature>